<sequence>MVRCAFPNLVADDRSLPIVHKLLEQRLVLCGSFYFEWNESSNCIQSFAFKADMLKPLLEVLGSLSDVSCVFHNARLTPDCGLVY</sequence>
<gene>
    <name evidence="1" type="ORF">V7S43_016398</name>
</gene>
<organism evidence="1 2">
    <name type="scientific">Phytophthora oleae</name>
    <dbReference type="NCBI Taxonomy" id="2107226"/>
    <lineage>
        <taxon>Eukaryota</taxon>
        <taxon>Sar</taxon>
        <taxon>Stramenopiles</taxon>
        <taxon>Oomycota</taxon>
        <taxon>Peronosporomycetes</taxon>
        <taxon>Peronosporales</taxon>
        <taxon>Peronosporaceae</taxon>
        <taxon>Phytophthora</taxon>
    </lineage>
</organism>
<dbReference type="EMBL" id="JBIMZQ010000053">
    <property type="protein sequence ID" value="KAL3658514.1"/>
    <property type="molecule type" value="Genomic_DNA"/>
</dbReference>
<evidence type="ECO:0000313" key="1">
    <source>
        <dbReference type="EMBL" id="KAL3658514.1"/>
    </source>
</evidence>
<accession>A0ABD3EWI9</accession>
<dbReference type="Proteomes" id="UP001632037">
    <property type="component" value="Unassembled WGS sequence"/>
</dbReference>
<dbReference type="AlphaFoldDB" id="A0ABD3EWI9"/>
<reference evidence="1 2" key="1">
    <citation type="submission" date="2024-09" db="EMBL/GenBank/DDBJ databases">
        <title>Genome sequencing and assembly of Phytophthora oleae, isolate VK10A, causative agent of rot of olive drupes.</title>
        <authorList>
            <person name="Conti Taguali S."/>
            <person name="Riolo M."/>
            <person name="La Spada F."/>
            <person name="Cacciola S.O."/>
            <person name="Dionisio G."/>
        </authorList>
    </citation>
    <scope>NUCLEOTIDE SEQUENCE [LARGE SCALE GENOMIC DNA]</scope>
    <source>
        <strain evidence="1 2">VK10A</strain>
    </source>
</reference>
<name>A0ABD3EWI9_9STRA</name>
<proteinExistence type="predicted"/>
<comment type="caution">
    <text evidence="1">The sequence shown here is derived from an EMBL/GenBank/DDBJ whole genome shotgun (WGS) entry which is preliminary data.</text>
</comment>
<evidence type="ECO:0000313" key="2">
    <source>
        <dbReference type="Proteomes" id="UP001632037"/>
    </source>
</evidence>
<protein>
    <submittedName>
        <fullName evidence="1">Uncharacterized protein</fullName>
    </submittedName>
</protein>
<keyword evidence="2" id="KW-1185">Reference proteome</keyword>